<reference evidence="1 2" key="1">
    <citation type="submission" date="2020-02" db="EMBL/GenBank/DDBJ databases">
        <title>Genome sequences of Thiorhodococcus mannitoliphagus and Thiorhodococcus minor, purple sulfur photosynthetic bacteria in the gammaproteobacterial family, Chromatiaceae.</title>
        <authorList>
            <person name="Aviles F.A."/>
            <person name="Meyer T.E."/>
            <person name="Kyndt J.A."/>
        </authorList>
    </citation>
    <scope>NUCLEOTIDE SEQUENCE [LARGE SCALE GENOMIC DNA]</scope>
    <source>
        <strain evidence="1 2">DSM 11518</strain>
    </source>
</reference>
<dbReference type="Proteomes" id="UP000483379">
    <property type="component" value="Unassembled WGS sequence"/>
</dbReference>
<protein>
    <recommendedName>
        <fullName evidence="3">Glycosyltransferase family 4 protein</fullName>
    </recommendedName>
</protein>
<keyword evidence="2" id="KW-1185">Reference proteome</keyword>
<sequence length="436" mass="49657">MKRLFIADPSLDDLRGHHYGLSVTIADAATELGYKVAILSNRKSTKALLSSPRYSIRPIFSASIYFTDTIKSQKCCGDYLSREFRDFIKTEQVCSRDIVIFHTAIGEVYCGLLRLIESLHDQEASALPEIHLCTPYNEDLMPGNLRGQELCRTITKLSRYSALKGGRIYFWVENYSLVNHYAVRTSVNHPTLHIPLKTDVFAANAAAHGFSKKPLVSYLGAAREEKGFLEVASLLRAYRDDLLTNRRKSSGLRFFVHCVPQKVGYTKKIQDAITEMKFLSEEFDLVLDDQPLSEDRYRELLAESDALFLLYDERYRVRGSGILAEALTMGCRIITNPGTVCARYADASIDCISSEQLMQIRYLYELEDVFVDKGCPKLLTRTLLYQDLHDPFFFLRKIEARPNYESTQASFYTAMFFEVGVCPRMVTLGKLHPLLS</sequence>
<dbReference type="EMBL" id="JAAIJQ010000134">
    <property type="protein sequence ID" value="NEV65004.1"/>
    <property type="molecule type" value="Genomic_DNA"/>
</dbReference>
<organism evidence="1 2">
    <name type="scientific">Thiorhodococcus minor</name>
    <dbReference type="NCBI Taxonomy" id="57489"/>
    <lineage>
        <taxon>Bacteria</taxon>
        <taxon>Pseudomonadati</taxon>
        <taxon>Pseudomonadota</taxon>
        <taxon>Gammaproteobacteria</taxon>
        <taxon>Chromatiales</taxon>
        <taxon>Chromatiaceae</taxon>
        <taxon>Thiorhodococcus</taxon>
    </lineage>
</organism>
<dbReference type="AlphaFoldDB" id="A0A6M0K6X6"/>
<comment type="caution">
    <text evidence="1">The sequence shown here is derived from an EMBL/GenBank/DDBJ whole genome shotgun (WGS) entry which is preliminary data.</text>
</comment>
<name>A0A6M0K6X6_9GAMM</name>
<evidence type="ECO:0000313" key="1">
    <source>
        <dbReference type="EMBL" id="NEV65004.1"/>
    </source>
</evidence>
<accession>A0A6M0K6X6</accession>
<dbReference type="RefSeq" id="WP_164456308.1">
    <property type="nucleotide sequence ID" value="NZ_JAAIJQ010000134.1"/>
</dbReference>
<evidence type="ECO:0000313" key="2">
    <source>
        <dbReference type="Proteomes" id="UP000483379"/>
    </source>
</evidence>
<gene>
    <name evidence="1" type="ORF">G3446_24615</name>
</gene>
<proteinExistence type="predicted"/>
<evidence type="ECO:0008006" key="3">
    <source>
        <dbReference type="Google" id="ProtNLM"/>
    </source>
</evidence>